<dbReference type="GO" id="GO:0005737">
    <property type="term" value="C:cytoplasm"/>
    <property type="evidence" value="ECO:0007669"/>
    <property type="project" value="TreeGrafter"/>
</dbReference>
<evidence type="ECO:0000256" key="1">
    <source>
        <dbReference type="ARBA" id="ARBA00022801"/>
    </source>
</evidence>
<accession>A0A9P6HZA0</accession>
<protein>
    <recommendedName>
        <fullName evidence="2">Serine hydrolase domain-containing protein</fullName>
    </recommendedName>
</protein>
<dbReference type="GeneID" id="62165552"/>
<gene>
    <name evidence="3" type="ORF">CkaCkLH20_09763</name>
</gene>
<reference evidence="3" key="1">
    <citation type="submission" date="2020-03" db="EMBL/GenBank/DDBJ databases">
        <authorList>
            <person name="He L."/>
        </authorList>
    </citation>
    <scope>NUCLEOTIDE SEQUENCE</scope>
    <source>
        <strain evidence="3">CkLH20</strain>
    </source>
</reference>
<keyword evidence="4" id="KW-1185">Reference proteome</keyword>
<dbReference type="PANTHER" id="PTHR48070">
    <property type="entry name" value="ESTERASE OVCA2"/>
    <property type="match status" value="1"/>
</dbReference>
<dbReference type="InterPro" id="IPR029058">
    <property type="entry name" value="AB_hydrolase_fold"/>
</dbReference>
<dbReference type="AlphaFoldDB" id="A0A9P6HZA0"/>
<dbReference type="InterPro" id="IPR050593">
    <property type="entry name" value="LovG"/>
</dbReference>
<dbReference type="GO" id="GO:0016787">
    <property type="term" value="F:hydrolase activity"/>
    <property type="evidence" value="ECO:0007669"/>
    <property type="project" value="UniProtKB-KW"/>
</dbReference>
<proteinExistence type="predicted"/>
<keyword evidence="1" id="KW-0378">Hydrolase</keyword>
<dbReference type="RefSeq" id="XP_038742361.1">
    <property type="nucleotide sequence ID" value="XM_038892478.1"/>
</dbReference>
<dbReference type="GO" id="GO:0019748">
    <property type="term" value="P:secondary metabolic process"/>
    <property type="evidence" value="ECO:0007669"/>
    <property type="project" value="TreeGrafter"/>
</dbReference>
<feature type="domain" description="Serine hydrolase" evidence="2">
    <location>
        <begin position="19"/>
        <end position="215"/>
    </location>
</feature>
<dbReference type="GO" id="GO:0005634">
    <property type="term" value="C:nucleus"/>
    <property type="evidence" value="ECO:0007669"/>
    <property type="project" value="TreeGrafter"/>
</dbReference>
<name>A0A9P6HZA0_9PEZI</name>
<sequence>MCVEHEDDHLTDHAWVAARLREDLGEHHFEFLNGDIPIRMGDDETTAGENIDDDQDRYGYLGEPSDVRQYQELLDGLIDVVQSQGPFDGIMGFSEGGIIAATLLVEDSRRPFANFKCGIFFSAAPPLDPDDLAAGIVRSLDPAKDAVSIFIPTAHVYSHESTTRTDVQSPLQKVWAEIGWSTPEQVHSSLARLCDNRQVFVHDQGHQVPGQRDQQALRGTLRVIDRTIKTAED</sequence>
<dbReference type="OrthoDB" id="414698at2759"/>
<dbReference type="Pfam" id="PF03959">
    <property type="entry name" value="FSH1"/>
    <property type="match status" value="1"/>
</dbReference>
<evidence type="ECO:0000313" key="4">
    <source>
        <dbReference type="Proteomes" id="UP000781932"/>
    </source>
</evidence>
<reference evidence="3" key="2">
    <citation type="submission" date="2020-11" db="EMBL/GenBank/DDBJ databases">
        <title>Whole genome sequencing of Colletotrichum sp.</title>
        <authorList>
            <person name="Li H."/>
        </authorList>
    </citation>
    <scope>NUCLEOTIDE SEQUENCE</scope>
    <source>
        <strain evidence="3">CkLH20</strain>
    </source>
</reference>
<dbReference type="InterPro" id="IPR005645">
    <property type="entry name" value="FSH-like_dom"/>
</dbReference>
<dbReference type="PANTHER" id="PTHR48070:SF6">
    <property type="entry name" value="ESTERASE OVCA2"/>
    <property type="match status" value="1"/>
</dbReference>
<organism evidence="3 4">
    <name type="scientific">Colletotrichum karsti</name>
    <dbReference type="NCBI Taxonomy" id="1095194"/>
    <lineage>
        <taxon>Eukaryota</taxon>
        <taxon>Fungi</taxon>
        <taxon>Dikarya</taxon>
        <taxon>Ascomycota</taxon>
        <taxon>Pezizomycotina</taxon>
        <taxon>Sordariomycetes</taxon>
        <taxon>Hypocreomycetidae</taxon>
        <taxon>Glomerellales</taxon>
        <taxon>Glomerellaceae</taxon>
        <taxon>Colletotrichum</taxon>
        <taxon>Colletotrichum boninense species complex</taxon>
    </lineage>
</organism>
<dbReference type="EMBL" id="JAATWM020000035">
    <property type="protein sequence ID" value="KAF9872900.1"/>
    <property type="molecule type" value="Genomic_DNA"/>
</dbReference>
<dbReference type="Proteomes" id="UP000781932">
    <property type="component" value="Unassembled WGS sequence"/>
</dbReference>
<dbReference type="SUPFAM" id="SSF53474">
    <property type="entry name" value="alpha/beta-Hydrolases"/>
    <property type="match status" value="1"/>
</dbReference>
<dbReference type="Gene3D" id="3.40.50.1820">
    <property type="entry name" value="alpha/beta hydrolase"/>
    <property type="match status" value="1"/>
</dbReference>
<comment type="caution">
    <text evidence="3">The sequence shown here is derived from an EMBL/GenBank/DDBJ whole genome shotgun (WGS) entry which is preliminary data.</text>
</comment>
<evidence type="ECO:0000259" key="2">
    <source>
        <dbReference type="Pfam" id="PF03959"/>
    </source>
</evidence>
<evidence type="ECO:0000313" key="3">
    <source>
        <dbReference type="EMBL" id="KAF9872900.1"/>
    </source>
</evidence>